<keyword evidence="1" id="KW-0812">Transmembrane</keyword>
<keyword evidence="3" id="KW-1185">Reference proteome</keyword>
<comment type="caution">
    <text evidence="2">The sequence shown here is derived from an EMBL/GenBank/DDBJ whole genome shotgun (WGS) entry which is preliminary data.</text>
</comment>
<dbReference type="EMBL" id="LWBO01000044">
    <property type="protein sequence ID" value="OQP42507.1"/>
    <property type="molecule type" value="Genomic_DNA"/>
</dbReference>
<feature type="transmembrane region" description="Helical" evidence="1">
    <location>
        <begin position="6"/>
        <end position="26"/>
    </location>
</feature>
<dbReference type="Proteomes" id="UP000192277">
    <property type="component" value="Unassembled WGS sequence"/>
</dbReference>
<gene>
    <name evidence="2" type="ORF">A4D02_13140</name>
</gene>
<name>A0ABX3NTU6_9BACT</name>
<evidence type="ECO:0000313" key="3">
    <source>
        <dbReference type="Proteomes" id="UP000192277"/>
    </source>
</evidence>
<evidence type="ECO:0008006" key="4">
    <source>
        <dbReference type="Google" id="ProtNLM"/>
    </source>
</evidence>
<evidence type="ECO:0000256" key="1">
    <source>
        <dbReference type="SAM" id="Phobius"/>
    </source>
</evidence>
<accession>A0ABX3NTU6</accession>
<reference evidence="2 3" key="1">
    <citation type="submission" date="2016-04" db="EMBL/GenBank/DDBJ databases">
        <authorList>
            <person name="Chen L."/>
            <person name="Zhuang W."/>
            <person name="Wang G."/>
        </authorList>
    </citation>
    <scope>NUCLEOTIDE SEQUENCE [LARGE SCALE GENOMIC DNA]</scope>
    <source>
        <strain evidence="3">GR20</strain>
    </source>
</reference>
<dbReference type="SUPFAM" id="SSF55961">
    <property type="entry name" value="Bet v1-like"/>
    <property type="match status" value="1"/>
</dbReference>
<keyword evidence="1" id="KW-0472">Membrane</keyword>
<keyword evidence="1" id="KW-1133">Transmembrane helix</keyword>
<evidence type="ECO:0000313" key="2">
    <source>
        <dbReference type="EMBL" id="OQP42507.1"/>
    </source>
</evidence>
<sequence>MTIVILLIIVAVYNFFILPWLMHWGATKDEFNRTLPGDELVVDKDYKNTLTDTINASPSQIWPWVVQMGVHKAGFYSYTWLENIFGCKLHNADRIHHEWQDTQPGYNEGVCQAAEKKGMPGWIVTIVEPGKAFVWKGKDADWMMGVYIDSINENTSRIITRQQFKMPKRWSFKWIMEKVWFSWAHCIMQRGMIMGIKKRVESKLIKERSI</sequence>
<proteinExistence type="predicted"/>
<dbReference type="RefSeq" id="WP_014220810.1">
    <property type="nucleotide sequence ID" value="NZ_LWBO01000044.1"/>
</dbReference>
<protein>
    <recommendedName>
        <fullName evidence="4">Polyketide cyclase/dehydrase</fullName>
    </recommendedName>
</protein>
<organism evidence="2 3">
    <name type="scientific">Niastella koreensis</name>
    <dbReference type="NCBI Taxonomy" id="354356"/>
    <lineage>
        <taxon>Bacteria</taxon>
        <taxon>Pseudomonadati</taxon>
        <taxon>Bacteroidota</taxon>
        <taxon>Chitinophagia</taxon>
        <taxon>Chitinophagales</taxon>
        <taxon>Chitinophagaceae</taxon>
        <taxon>Niastella</taxon>
    </lineage>
</organism>